<dbReference type="EMBL" id="FODS01000012">
    <property type="protein sequence ID" value="SEO78175.1"/>
    <property type="molecule type" value="Genomic_DNA"/>
</dbReference>
<evidence type="ECO:0000313" key="3">
    <source>
        <dbReference type="EMBL" id="SEO78175.1"/>
    </source>
</evidence>
<organism evidence="3 4">
    <name type="scientific">Salinihabitans flavidus</name>
    <dbReference type="NCBI Taxonomy" id="569882"/>
    <lineage>
        <taxon>Bacteria</taxon>
        <taxon>Pseudomonadati</taxon>
        <taxon>Pseudomonadota</taxon>
        <taxon>Alphaproteobacteria</taxon>
        <taxon>Rhodobacterales</taxon>
        <taxon>Roseobacteraceae</taxon>
        <taxon>Salinihabitans</taxon>
    </lineage>
</organism>
<feature type="region of interest" description="Disordered" evidence="1">
    <location>
        <begin position="235"/>
        <end position="259"/>
    </location>
</feature>
<dbReference type="Proteomes" id="UP000198893">
    <property type="component" value="Unassembled WGS sequence"/>
</dbReference>
<dbReference type="GO" id="GO:0032259">
    <property type="term" value="P:methylation"/>
    <property type="evidence" value="ECO:0007669"/>
    <property type="project" value="UniProtKB-KW"/>
</dbReference>
<accession>A0A1H8SHY0</accession>
<dbReference type="SUPFAM" id="SSF53335">
    <property type="entry name" value="S-adenosyl-L-methionine-dependent methyltransferases"/>
    <property type="match status" value="1"/>
</dbReference>
<dbReference type="Gene3D" id="3.40.50.150">
    <property type="entry name" value="Vaccinia Virus protein VP39"/>
    <property type="match status" value="1"/>
</dbReference>
<protein>
    <submittedName>
        <fullName evidence="3">SAM-dependent methyltransferase</fullName>
    </submittedName>
</protein>
<dbReference type="Pfam" id="PF08241">
    <property type="entry name" value="Methyltransf_11"/>
    <property type="match status" value="1"/>
</dbReference>
<dbReference type="GO" id="GO:0008757">
    <property type="term" value="F:S-adenosylmethionine-dependent methyltransferase activity"/>
    <property type="evidence" value="ECO:0007669"/>
    <property type="project" value="InterPro"/>
</dbReference>
<evidence type="ECO:0000259" key="2">
    <source>
        <dbReference type="Pfam" id="PF08241"/>
    </source>
</evidence>
<dbReference type="AlphaFoldDB" id="A0A1H8SHY0"/>
<keyword evidence="3" id="KW-0489">Methyltransferase</keyword>
<keyword evidence="4" id="KW-1185">Reference proteome</keyword>
<name>A0A1H8SHY0_9RHOB</name>
<gene>
    <name evidence="3" type="ORF">SAMN04490248_11238</name>
</gene>
<dbReference type="InterPro" id="IPR029063">
    <property type="entry name" value="SAM-dependent_MTases_sf"/>
</dbReference>
<evidence type="ECO:0000256" key="1">
    <source>
        <dbReference type="SAM" id="MobiDB-lite"/>
    </source>
</evidence>
<dbReference type="STRING" id="569882.SAMN04490248_11238"/>
<reference evidence="3 4" key="1">
    <citation type="submission" date="2016-10" db="EMBL/GenBank/DDBJ databases">
        <authorList>
            <person name="de Groot N.N."/>
        </authorList>
    </citation>
    <scope>NUCLEOTIDE SEQUENCE [LARGE SCALE GENOMIC DNA]</scope>
    <source>
        <strain evidence="3 4">DSM 27842</strain>
    </source>
</reference>
<keyword evidence="3" id="KW-0808">Transferase</keyword>
<proteinExistence type="predicted"/>
<dbReference type="InterPro" id="IPR013216">
    <property type="entry name" value="Methyltransf_11"/>
</dbReference>
<sequence>MLKQVGASDWAGAMHLDVKDLRNFYYRSALGRAAQKAVRDQLLLLWPDTAGQTVAGFGFAVPLLRPYLADSRRLVGLMPAPQGVMAWPAGLPNVSVLCEETAWPIETGHIDRLVVMHGLETSERPSDLLVEAYRALGPGGRAIFVVPHRSGLWSRSDRTPFGYGRPYSTGQLETQLRAHGFSPERHRTTLYQPPSNKRFWRKTGAMWEGLGNIVSPVLAGGVLMVEASKRVHAPNGPRLRETVRRPLGVLSPKPEQAPT</sequence>
<evidence type="ECO:0000313" key="4">
    <source>
        <dbReference type="Proteomes" id="UP000198893"/>
    </source>
</evidence>
<feature type="domain" description="Methyltransferase type 11" evidence="2">
    <location>
        <begin position="60"/>
        <end position="144"/>
    </location>
</feature>